<keyword evidence="4" id="KW-0653">Protein transport</keyword>
<dbReference type="GO" id="GO:0005643">
    <property type="term" value="C:nuclear pore"/>
    <property type="evidence" value="ECO:0007669"/>
    <property type="project" value="UniProtKB-SubCell"/>
</dbReference>
<feature type="compositionally biased region" description="Polar residues" evidence="8">
    <location>
        <begin position="335"/>
        <end position="347"/>
    </location>
</feature>
<feature type="compositionally biased region" description="Polar residues" evidence="8">
    <location>
        <begin position="414"/>
        <end position="423"/>
    </location>
</feature>
<keyword evidence="5" id="KW-0811">Translocation</keyword>
<evidence type="ECO:0000256" key="4">
    <source>
        <dbReference type="ARBA" id="ARBA00022927"/>
    </source>
</evidence>
<evidence type="ECO:0000256" key="3">
    <source>
        <dbReference type="ARBA" id="ARBA00022816"/>
    </source>
</evidence>
<dbReference type="PANTHER" id="PTHR38697">
    <property type="entry name" value="NUCLEAR PORE COMPLEX PROTEIN SIMILAR TO S. CEREVISIAE NUP2 (EUROFUNG)"/>
    <property type="match status" value="1"/>
</dbReference>
<dbReference type="PROSITE" id="PS50196">
    <property type="entry name" value="RANBD1"/>
    <property type="match status" value="1"/>
</dbReference>
<dbReference type="GO" id="GO:0051028">
    <property type="term" value="P:mRNA transport"/>
    <property type="evidence" value="ECO:0007669"/>
    <property type="project" value="UniProtKB-KW"/>
</dbReference>
<dbReference type="AlphaFoldDB" id="A0A1B2JBG8"/>
<feature type="region of interest" description="Disordered" evidence="8">
    <location>
        <begin position="1"/>
        <end position="67"/>
    </location>
</feature>
<dbReference type="InterPro" id="IPR011993">
    <property type="entry name" value="PH-like_dom_sf"/>
</dbReference>
<feature type="compositionally biased region" description="Polar residues" evidence="8">
    <location>
        <begin position="253"/>
        <end position="318"/>
    </location>
</feature>
<dbReference type="EMBL" id="CP014585">
    <property type="protein sequence ID" value="ANZ75322.1"/>
    <property type="molecule type" value="Genomic_DNA"/>
</dbReference>
<comment type="subcellular location">
    <subcellularLocation>
        <location evidence="1">Nucleus</location>
        <location evidence="1">Nuclear pore complex</location>
    </subcellularLocation>
</comment>
<keyword evidence="7" id="KW-0539">Nucleus</keyword>
<feature type="compositionally biased region" description="Low complexity" evidence="8">
    <location>
        <begin position="469"/>
        <end position="483"/>
    </location>
</feature>
<accession>A0A1B2JBG8</accession>
<feature type="compositionally biased region" description="Polar residues" evidence="8">
    <location>
        <begin position="484"/>
        <end position="495"/>
    </location>
</feature>
<proteinExistence type="predicted"/>
<dbReference type="Pfam" id="PF08911">
    <property type="entry name" value="NUP50"/>
    <property type="match status" value="1"/>
</dbReference>
<evidence type="ECO:0000256" key="8">
    <source>
        <dbReference type="SAM" id="MobiDB-lite"/>
    </source>
</evidence>
<feature type="compositionally biased region" description="Polar residues" evidence="8">
    <location>
        <begin position="433"/>
        <end position="454"/>
    </location>
</feature>
<feature type="compositionally biased region" description="Polar residues" evidence="8">
    <location>
        <begin position="355"/>
        <end position="367"/>
    </location>
</feature>
<evidence type="ECO:0000256" key="5">
    <source>
        <dbReference type="ARBA" id="ARBA00023010"/>
    </source>
</evidence>
<name>A0A1B2JBG8_PICPA</name>
<dbReference type="PANTHER" id="PTHR38697:SF1">
    <property type="entry name" value="NUCLEAR PORE COMPLEX PROTEIN SIMILAR TO S. CEREVISIAE NUP2 (EUROFUNG)"/>
    <property type="match status" value="1"/>
</dbReference>
<dbReference type="InterPro" id="IPR053074">
    <property type="entry name" value="NPC_Nucleoporin"/>
</dbReference>
<keyword evidence="6" id="KW-0906">Nuclear pore complex</keyword>
<feature type="region of interest" description="Disordered" evidence="8">
    <location>
        <begin position="133"/>
        <end position="165"/>
    </location>
</feature>
<keyword evidence="3" id="KW-0509">mRNA transport</keyword>
<dbReference type="InterPro" id="IPR015007">
    <property type="entry name" value="NUP2/50/61"/>
</dbReference>
<evidence type="ECO:0000259" key="9">
    <source>
        <dbReference type="PROSITE" id="PS50196"/>
    </source>
</evidence>
<dbReference type="SUPFAM" id="SSF50729">
    <property type="entry name" value="PH domain-like"/>
    <property type="match status" value="1"/>
</dbReference>
<organism evidence="10 11">
    <name type="scientific">Komagataella pastoris</name>
    <name type="common">Yeast</name>
    <name type="synonym">Pichia pastoris</name>
    <dbReference type="NCBI Taxonomy" id="4922"/>
    <lineage>
        <taxon>Eukaryota</taxon>
        <taxon>Fungi</taxon>
        <taxon>Dikarya</taxon>
        <taxon>Ascomycota</taxon>
        <taxon>Saccharomycotina</taxon>
        <taxon>Pichiomycetes</taxon>
        <taxon>Pichiales</taxon>
        <taxon>Pichiaceae</taxon>
        <taxon>Komagataella</taxon>
    </lineage>
</organism>
<feature type="region of interest" description="Disordered" evidence="8">
    <location>
        <begin position="231"/>
        <end position="504"/>
    </location>
</feature>
<dbReference type="InterPro" id="IPR000156">
    <property type="entry name" value="Ran_bind_dom"/>
</dbReference>
<gene>
    <name evidence="10" type="ORF">ATY40_BA7502219</name>
</gene>
<dbReference type="Gene3D" id="2.30.29.30">
    <property type="entry name" value="Pleckstrin-homology domain (PH domain)/Phosphotyrosine-binding domain (PTB)"/>
    <property type="match status" value="1"/>
</dbReference>
<keyword evidence="2" id="KW-0813">Transport</keyword>
<evidence type="ECO:0000313" key="10">
    <source>
        <dbReference type="EMBL" id="ANZ75322.1"/>
    </source>
</evidence>
<evidence type="ECO:0000256" key="1">
    <source>
        <dbReference type="ARBA" id="ARBA00004567"/>
    </source>
</evidence>
<dbReference type="GO" id="GO:0015031">
    <property type="term" value="P:protein transport"/>
    <property type="evidence" value="ECO:0007669"/>
    <property type="project" value="UniProtKB-KW"/>
</dbReference>
<protein>
    <submittedName>
        <fullName evidence="10">BA75_02219T0</fullName>
    </submittedName>
</protein>
<feature type="compositionally biased region" description="Low complexity" evidence="8">
    <location>
        <begin position="373"/>
        <end position="387"/>
    </location>
</feature>
<evidence type="ECO:0000313" key="11">
    <source>
        <dbReference type="Proteomes" id="UP000094565"/>
    </source>
</evidence>
<feature type="domain" description="RanBD1" evidence="9">
    <location>
        <begin position="502"/>
        <end position="641"/>
    </location>
</feature>
<dbReference type="OrthoDB" id="185618at2759"/>
<reference evidence="10 11" key="1">
    <citation type="submission" date="2016-02" db="EMBL/GenBank/DDBJ databases">
        <title>Comparative genomic and transcriptomic foundation for Pichia pastoris.</title>
        <authorList>
            <person name="Love K.R."/>
            <person name="Shah K.A."/>
            <person name="Whittaker C.A."/>
            <person name="Wu J."/>
            <person name="Bartlett M.C."/>
            <person name="Ma D."/>
            <person name="Leeson R.L."/>
            <person name="Priest M."/>
            <person name="Young S.K."/>
            <person name="Love J.C."/>
        </authorList>
    </citation>
    <scope>NUCLEOTIDE SEQUENCE [LARGE SCALE GENOMIC DNA]</scope>
    <source>
        <strain evidence="10 11">ATCC 28485</strain>
    </source>
</reference>
<keyword evidence="11" id="KW-1185">Reference proteome</keyword>
<dbReference type="SMART" id="SM00160">
    <property type="entry name" value="RanBD"/>
    <property type="match status" value="1"/>
</dbReference>
<evidence type="ECO:0000256" key="6">
    <source>
        <dbReference type="ARBA" id="ARBA00023132"/>
    </source>
</evidence>
<dbReference type="Pfam" id="PF00638">
    <property type="entry name" value="Ran_BP1"/>
    <property type="match status" value="1"/>
</dbReference>
<sequence length="641" mass="68735">MSGKRRAGSQIQRETLGRDDDTSDEQSSGLHRASAEVLSKRKILKPRGMLSSKASTGMKFSHPTVPAVNSANSAASLADDNTHKIVALNNQFIAAIEQARSNDPSADFTPILTKYLDYLKSLKDFQVQPKFQSEAQKITKPEPIDVDSDSSSTSEDNKPTEVKIQGPSFSLETVPTAKNSVFSFGKKSKPEIVFSDDSEEEVKVEGPAFTLSQPVDKTKFTGVFKFSAEAPKAKDDAAIEPTSKTDEGKQLSAVESQPDASTKGNLTASKPFTLGSSTSTTTDFGQKSVTFGSTTTDKGTANSFTFGTKPSVPGSSKPFTFGSGDAENGVKPFTFGTTGSTETNASEQKPKPFTFGTSEPTETNASEQKPKPFTFGTSGSTETTASEQKPKPFTFGSSSVTEKADSDKSKAFSFGSNNENASKPFTFGETKTDSPSSKTFTFGSSKPIESSKQSAFAFGGSASTKAAPSSSFGFTFSTPSTNSATTDITSNTQPEAKNADEQVEEVEVKGDFKKVDLKPIEAKESKTNETTLYEKRAKLMLYDASNTESVYTNKGVGELSIRKNNDTGKARIVVVIDNTYRKLLNTAILAQFKYEKLGKGDLVKVPTINSDGKLETYVIKVKTATDGEKLLTELNKAKENV</sequence>
<feature type="compositionally biased region" description="Basic and acidic residues" evidence="8">
    <location>
        <begin position="231"/>
        <end position="249"/>
    </location>
</feature>
<dbReference type="CDD" id="cd13181">
    <property type="entry name" value="RanBD_NUP2"/>
    <property type="match status" value="1"/>
</dbReference>
<dbReference type="Proteomes" id="UP000094565">
    <property type="component" value="Chromosome 2"/>
</dbReference>
<evidence type="ECO:0000256" key="2">
    <source>
        <dbReference type="ARBA" id="ARBA00022448"/>
    </source>
</evidence>
<evidence type="ECO:0000256" key="7">
    <source>
        <dbReference type="ARBA" id="ARBA00023242"/>
    </source>
</evidence>